<dbReference type="EMBL" id="CP110426">
    <property type="protein sequence ID" value="WAQ85744.1"/>
    <property type="molecule type" value="Genomic_DNA"/>
</dbReference>
<keyword evidence="2" id="KW-1133">Transmembrane helix</keyword>
<reference evidence="3" key="1">
    <citation type="submission" date="2022-10" db="EMBL/GenBank/DDBJ databases">
        <title>Puccinia triticina Genome sequencing and assembly.</title>
        <authorList>
            <person name="Li C."/>
        </authorList>
    </citation>
    <scope>NUCLEOTIDE SEQUENCE</scope>
    <source>
        <strain evidence="3">Pt15</strain>
    </source>
</reference>
<feature type="transmembrane region" description="Helical" evidence="2">
    <location>
        <begin position="176"/>
        <end position="194"/>
    </location>
</feature>
<gene>
    <name evidence="3" type="ORF">PtA15_6A373</name>
</gene>
<sequence length="196" mass="20881">MEAGETERGPAHASALRPETACSHPGLRKRPPNATRKLLEPSDEVSGQAGLTSCSRSQPIYPAHLRRDASATTATASGVFPLGVGQGYRSFADPEASSPRRRTQWITPKQMQKDVYADDGLASVVILAGSLLDAAEKLLATVIKSVGFLVTIPTLVDLNDCDLAIRTTISWDARQINWVIAGSMAIMAILTIIVSA</sequence>
<proteinExistence type="predicted"/>
<evidence type="ECO:0000256" key="1">
    <source>
        <dbReference type="SAM" id="MobiDB-lite"/>
    </source>
</evidence>
<accession>A0ABY7CKS7</accession>
<keyword evidence="2" id="KW-0812">Transmembrane</keyword>
<evidence type="ECO:0000256" key="2">
    <source>
        <dbReference type="SAM" id="Phobius"/>
    </source>
</evidence>
<name>A0ABY7CKS7_9BASI</name>
<dbReference type="Proteomes" id="UP001164743">
    <property type="component" value="Chromosome 6A"/>
</dbReference>
<evidence type="ECO:0000313" key="3">
    <source>
        <dbReference type="EMBL" id="WAQ85744.1"/>
    </source>
</evidence>
<organism evidence="3 4">
    <name type="scientific">Puccinia triticina</name>
    <dbReference type="NCBI Taxonomy" id="208348"/>
    <lineage>
        <taxon>Eukaryota</taxon>
        <taxon>Fungi</taxon>
        <taxon>Dikarya</taxon>
        <taxon>Basidiomycota</taxon>
        <taxon>Pucciniomycotina</taxon>
        <taxon>Pucciniomycetes</taxon>
        <taxon>Pucciniales</taxon>
        <taxon>Pucciniaceae</taxon>
        <taxon>Puccinia</taxon>
    </lineage>
</organism>
<evidence type="ECO:0000313" key="4">
    <source>
        <dbReference type="Proteomes" id="UP001164743"/>
    </source>
</evidence>
<keyword evidence="2" id="KW-0472">Membrane</keyword>
<keyword evidence="4" id="KW-1185">Reference proteome</keyword>
<dbReference type="RefSeq" id="XP_053021299.1">
    <property type="nucleotide sequence ID" value="XM_053170071.1"/>
</dbReference>
<protein>
    <submittedName>
        <fullName evidence="3">Uncharacterized protein</fullName>
    </submittedName>
</protein>
<feature type="compositionally biased region" description="Basic and acidic residues" evidence="1">
    <location>
        <begin position="1"/>
        <end position="10"/>
    </location>
</feature>
<dbReference type="GeneID" id="77810966"/>
<feature type="region of interest" description="Disordered" evidence="1">
    <location>
        <begin position="1"/>
        <end position="54"/>
    </location>
</feature>